<dbReference type="EMBL" id="CP053189">
    <property type="protein sequence ID" value="QJS08125.1"/>
    <property type="molecule type" value="Genomic_DNA"/>
</dbReference>
<accession>A0A6M4PAU8</accession>
<sequence>MRFVAGSSRRFGLEITRAALAAGHHFLLLVAFDLLVLHPTAELPQHVNSAGSPYPRRCLG</sequence>
<gene>
    <name evidence="1" type="ORF">HKX69_34655</name>
</gene>
<keyword evidence="2" id="KW-1185">Reference proteome</keyword>
<dbReference type="KEGG" id="sarg:HKX69_34655"/>
<protein>
    <submittedName>
        <fullName evidence="1">Uncharacterized protein</fullName>
    </submittedName>
</protein>
<name>A0A6M4PAU8_9ACTN</name>
<evidence type="ECO:0000313" key="1">
    <source>
        <dbReference type="EMBL" id="QJS08125.1"/>
    </source>
</evidence>
<dbReference type="AlphaFoldDB" id="A0A6M4PAU8"/>
<proteinExistence type="predicted"/>
<reference evidence="1 2" key="1">
    <citation type="submission" date="2020-05" db="EMBL/GenBank/DDBJ databases">
        <authorList>
            <person name="Li K."/>
        </authorList>
    </citation>
    <scope>NUCLEOTIDE SEQUENCE [LARGE SCALE GENOMIC DNA]</scope>
    <source>
        <strain evidence="2">jing01</strain>
    </source>
</reference>
<dbReference type="Proteomes" id="UP000502641">
    <property type="component" value="Chromosome"/>
</dbReference>
<evidence type="ECO:0000313" key="2">
    <source>
        <dbReference type="Proteomes" id="UP000502641"/>
    </source>
</evidence>
<organism evidence="1 2">
    <name type="scientific">Streptomyces argyrophylli</name>
    <dbReference type="NCBI Taxonomy" id="2726118"/>
    <lineage>
        <taxon>Bacteria</taxon>
        <taxon>Bacillati</taxon>
        <taxon>Actinomycetota</taxon>
        <taxon>Actinomycetes</taxon>
        <taxon>Kitasatosporales</taxon>
        <taxon>Streptomycetaceae</taxon>
        <taxon>Streptomyces</taxon>
    </lineage>
</organism>
<dbReference type="RefSeq" id="WP_171150021.1">
    <property type="nucleotide sequence ID" value="NZ_CP053189.1"/>
</dbReference>